<evidence type="ECO:0000256" key="2">
    <source>
        <dbReference type="SAM" id="SignalP"/>
    </source>
</evidence>
<keyword evidence="3" id="KW-1185">Reference proteome</keyword>
<dbReference type="AlphaFoldDB" id="A0A6J2UUD8"/>
<reference evidence="4" key="1">
    <citation type="submission" date="2025-08" db="UniProtKB">
        <authorList>
            <consortium name="RefSeq"/>
        </authorList>
    </citation>
    <scope>IDENTIFICATION</scope>
</reference>
<feature type="region of interest" description="Disordered" evidence="1">
    <location>
        <begin position="42"/>
        <end position="61"/>
    </location>
</feature>
<feature type="chain" id="PRO_5026677508" evidence="2">
    <location>
        <begin position="25"/>
        <end position="298"/>
    </location>
</feature>
<sequence length="298" mass="33156">MAAVQNLLLRVFIAVTTILIGVQCGSLHGRVGKLTILSGEDTTERTNQQRRFRRENPSTNSHHCALLSSPWLESNVPSKDRGLIYRLKVLPMSDGPRRAVFPEQPLFRFVRRVYRCCQTGNRCENVKGIQGRLSGSHIDFLLSEDVLSVTVVRAEIHLHISNPQQLNIQPLVPFLEKRKLPTRYSVGVKDTELEMRVDLLFLFRALQQATGGARGRPSLIDMRRAGGLSRPGAPEPREWVRALQETTPAEPGEVLGPLRSAVELGLALHCSGADATAVHCQSHGVQLLHTPFIALSYR</sequence>
<organism evidence="3 4">
    <name type="scientific">Chanos chanos</name>
    <name type="common">Milkfish</name>
    <name type="synonym">Mugil chanos</name>
    <dbReference type="NCBI Taxonomy" id="29144"/>
    <lineage>
        <taxon>Eukaryota</taxon>
        <taxon>Metazoa</taxon>
        <taxon>Chordata</taxon>
        <taxon>Craniata</taxon>
        <taxon>Vertebrata</taxon>
        <taxon>Euteleostomi</taxon>
        <taxon>Actinopterygii</taxon>
        <taxon>Neopterygii</taxon>
        <taxon>Teleostei</taxon>
        <taxon>Ostariophysi</taxon>
        <taxon>Gonorynchiformes</taxon>
        <taxon>Chanidae</taxon>
        <taxon>Chanos</taxon>
    </lineage>
</organism>
<dbReference type="FunCoup" id="A0A6J2UUD8">
    <property type="interactions" value="94"/>
</dbReference>
<keyword evidence="2" id="KW-0732">Signal</keyword>
<dbReference type="Proteomes" id="UP000504632">
    <property type="component" value="Chromosome 1"/>
</dbReference>
<gene>
    <name evidence="4" type="primary">LOC115806401</name>
</gene>
<accession>A0A6J2UUD8</accession>
<dbReference type="OrthoDB" id="9943803at2759"/>
<proteinExistence type="predicted"/>
<evidence type="ECO:0000256" key="1">
    <source>
        <dbReference type="SAM" id="MobiDB-lite"/>
    </source>
</evidence>
<name>A0A6J2UUD8_CHACN</name>
<protein>
    <submittedName>
        <fullName evidence="4">Uncharacterized protein LOC115806401</fullName>
    </submittedName>
</protein>
<dbReference type="RefSeq" id="XP_030622947.1">
    <property type="nucleotide sequence ID" value="XM_030767087.1"/>
</dbReference>
<evidence type="ECO:0000313" key="4">
    <source>
        <dbReference type="RefSeq" id="XP_030622947.1"/>
    </source>
</evidence>
<dbReference type="GeneID" id="115806401"/>
<dbReference type="InParanoid" id="A0A6J2UUD8"/>
<feature type="signal peptide" evidence="2">
    <location>
        <begin position="1"/>
        <end position="24"/>
    </location>
</feature>
<evidence type="ECO:0000313" key="3">
    <source>
        <dbReference type="Proteomes" id="UP000504632"/>
    </source>
</evidence>